<accession>A0ABP8N0D0</accession>
<comment type="caution">
    <text evidence="1">The sequence shown here is derived from an EMBL/GenBank/DDBJ whole genome shotgun (WGS) entry which is preliminary data.</text>
</comment>
<organism evidence="1 2">
    <name type="scientific">Novipirellula rosea</name>
    <dbReference type="NCBI Taxonomy" id="1031540"/>
    <lineage>
        <taxon>Bacteria</taxon>
        <taxon>Pseudomonadati</taxon>
        <taxon>Planctomycetota</taxon>
        <taxon>Planctomycetia</taxon>
        <taxon>Pirellulales</taxon>
        <taxon>Pirellulaceae</taxon>
        <taxon>Novipirellula</taxon>
    </lineage>
</organism>
<evidence type="ECO:0000313" key="2">
    <source>
        <dbReference type="Proteomes" id="UP001500840"/>
    </source>
</evidence>
<keyword evidence="2" id="KW-1185">Reference proteome</keyword>
<dbReference type="EMBL" id="BAABGA010000047">
    <property type="protein sequence ID" value="GAA4459109.1"/>
    <property type="molecule type" value="Genomic_DNA"/>
</dbReference>
<gene>
    <name evidence="1" type="ORF">GCM10023156_38220</name>
</gene>
<dbReference type="Proteomes" id="UP001500840">
    <property type="component" value="Unassembled WGS sequence"/>
</dbReference>
<name>A0ABP8N0D0_9BACT</name>
<sequence length="102" mass="11965">MTLQAVLDTYRRLPLETKSQMEDVIQSVIDEEEMIVINSSELGNKILRLASSVDWKRECGPFSRQCFGILLRDYLAEQPDWSEPFEEKFAGRKQKIYYLDVD</sequence>
<reference evidence="2" key="1">
    <citation type="journal article" date="2019" name="Int. J. Syst. Evol. Microbiol.">
        <title>The Global Catalogue of Microorganisms (GCM) 10K type strain sequencing project: providing services to taxonomists for standard genome sequencing and annotation.</title>
        <authorList>
            <consortium name="The Broad Institute Genomics Platform"/>
            <consortium name="The Broad Institute Genome Sequencing Center for Infectious Disease"/>
            <person name="Wu L."/>
            <person name="Ma J."/>
        </authorList>
    </citation>
    <scope>NUCLEOTIDE SEQUENCE [LARGE SCALE GENOMIC DNA]</scope>
    <source>
        <strain evidence="2">JCM 17759</strain>
    </source>
</reference>
<protein>
    <submittedName>
        <fullName evidence="1">Uncharacterized protein</fullName>
    </submittedName>
</protein>
<proteinExistence type="predicted"/>
<evidence type="ECO:0000313" key="1">
    <source>
        <dbReference type="EMBL" id="GAA4459109.1"/>
    </source>
</evidence>
<dbReference type="RefSeq" id="WP_345324609.1">
    <property type="nucleotide sequence ID" value="NZ_BAABGA010000047.1"/>
</dbReference>